<proteinExistence type="predicted"/>
<evidence type="ECO:0000256" key="1">
    <source>
        <dbReference type="SAM" id="MobiDB-lite"/>
    </source>
</evidence>
<sequence precursor="true">MTTLRSVLALGLLVAFVGAGFAAEDAEEKKKGKKDRPARQAKLIKIPDSITLSDEQKTKLEAIEAEYGPKVATSRKEALGLTKEQREQMMQIRKDAKASGEKVDPKSLMDQIGVTAEQQEAMKASRKAAMDLRHEALEKSVAVLNTDQVEAFKKANRMRTPKEKKNKKKPSGDV</sequence>
<feature type="signal peptide" evidence="2">
    <location>
        <begin position="1"/>
        <end position="22"/>
    </location>
</feature>
<feature type="region of interest" description="Disordered" evidence="1">
    <location>
        <begin position="152"/>
        <end position="174"/>
    </location>
</feature>
<dbReference type="KEGG" id="svp:Pan189_14450"/>
<keyword evidence="4" id="KW-1185">Reference proteome</keyword>
<feature type="chain" id="PRO_5021948688" description="LTXXQ motif protein" evidence="2">
    <location>
        <begin position="23"/>
        <end position="174"/>
    </location>
</feature>
<dbReference type="EMBL" id="CP036268">
    <property type="protein sequence ID" value="QDT37078.1"/>
    <property type="molecule type" value="Genomic_DNA"/>
</dbReference>
<evidence type="ECO:0008006" key="5">
    <source>
        <dbReference type="Google" id="ProtNLM"/>
    </source>
</evidence>
<protein>
    <recommendedName>
        <fullName evidence="5">LTXXQ motif protein</fullName>
    </recommendedName>
</protein>
<accession>A0A517QZN8</accession>
<organism evidence="3 4">
    <name type="scientific">Stratiformator vulcanicus</name>
    <dbReference type="NCBI Taxonomy" id="2527980"/>
    <lineage>
        <taxon>Bacteria</taxon>
        <taxon>Pseudomonadati</taxon>
        <taxon>Planctomycetota</taxon>
        <taxon>Planctomycetia</taxon>
        <taxon>Planctomycetales</taxon>
        <taxon>Planctomycetaceae</taxon>
        <taxon>Stratiformator</taxon>
    </lineage>
</organism>
<reference evidence="3 4" key="1">
    <citation type="submission" date="2019-02" db="EMBL/GenBank/DDBJ databases">
        <title>Deep-cultivation of Planctomycetes and their phenomic and genomic characterization uncovers novel biology.</title>
        <authorList>
            <person name="Wiegand S."/>
            <person name="Jogler M."/>
            <person name="Boedeker C."/>
            <person name="Pinto D."/>
            <person name="Vollmers J."/>
            <person name="Rivas-Marin E."/>
            <person name="Kohn T."/>
            <person name="Peeters S.H."/>
            <person name="Heuer A."/>
            <person name="Rast P."/>
            <person name="Oberbeckmann S."/>
            <person name="Bunk B."/>
            <person name="Jeske O."/>
            <person name="Meyerdierks A."/>
            <person name="Storesund J.E."/>
            <person name="Kallscheuer N."/>
            <person name="Luecker S."/>
            <person name="Lage O.M."/>
            <person name="Pohl T."/>
            <person name="Merkel B.J."/>
            <person name="Hornburger P."/>
            <person name="Mueller R.-W."/>
            <person name="Bruemmer F."/>
            <person name="Labrenz M."/>
            <person name="Spormann A.M."/>
            <person name="Op den Camp H."/>
            <person name="Overmann J."/>
            <person name="Amann R."/>
            <person name="Jetten M.S.M."/>
            <person name="Mascher T."/>
            <person name="Medema M.H."/>
            <person name="Devos D.P."/>
            <person name="Kaster A.-K."/>
            <person name="Ovreas L."/>
            <person name="Rohde M."/>
            <person name="Galperin M.Y."/>
            <person name="Jogler C."/>
        </authorList>
    </citation>
    <scope>NUCLEOTIDE SEQUENCE [LARGE SCALE GENOMIC DNA]</scope>
    <source>
        <strain evidence="3 4">Pan189</strain>
    </source>
</reference>
<dbReference type="RefSeq" id="WP_145363226.1">
    <property type="nucleotide sequence ID" value="NZ_CP036268.1"/>
</dbReference>
<evidence type="ECO:0000256" key="2">
    <source>
        <dbReference type="SAM" id="SignalP"/>
    </source>
</evidence>
<evidence type="ECO:0000313" key="3">
    <source>
        <dbReference type="EMBL" id="QDT37078.1"/>
    </source>
</evidence>
<evidence type="ECO:0000313" key="4">
    <source>
        <dbReference type="Proteomes" id="UP000317318"/>
    </source>
</evidence>
<keyword evidence="2" id="KW-0732">Signal</keyword>
<dbReference type="AlphaFoldDB" id="A0A517QZN8"/>
<gene>
    <name evidence="3" type="ORF">Pan189_14450</name>
</gene>
<name>A0A517QZN8_9PLAN</name>
<feature type="compositionally biased region" description="Basic residues" evidence="1">
    <location>
        <begin position="154"/>
        <end position="174"/>
    </location>
</feature>
<dbReference type="Proteomes" id="UP000317318">
    <property type="component" value="Chromosome"/>
</dbReference>
<dbReference type="Gene3D" id="1.20.120.1490">
    <property type="match status" value="1"/>
</dbReference>